<dbReference type="GO" id="GO:0009055">
    <property type="term" value="F:electron transfer activity"/>
    <property type="evidence" value="ECO:0007669"/>
    <property type="project" value="InterPro"/>
</dbReference>
<evidence type="ECO:0000313" key="5">
    <source>
        <dbReference type="EMBL" id="RJP70294.1"/>
    </source>
</evidence>
<dbReference type="InterPro" id="IPR014731">
    <property type="entry name" value="ETF_asu_C"/>
</dbReference>
<comment type="cofactor">
    <cofactor evidence="3">
        <name>FAD</name>
        <dbReference type="ChEBI" id="CHEBI:57692"/>
    </cofactor>
    <text evidence="3">Binds 1 FAD per dimer.</text>
</comment>
<evidence type="ECO:0000313" key="6">
    <source>
        <dbReference type="Proteomes" id="UP000285961"/>
    </source>
</evidence>
<protein>
    <submittedName>
        <fullName evidence="5">Electron transfer flavoprotein subunit alpha/FixB family protein</fullName>
    </submittedName>
</protein>
<dbReference type="PANTHER" id="PTHR43153">
    <property type="entry name" value="ELECTRON TRANSFER FLAVOPROTEIN ALPHA"/>
    <property type="match status" value="1"/>
</dbReference>
<dbReference type="InterPro" id="IPR033947">
    <property type="entry name" value="ETF_alpha_N"/>
</dbReference>
<evidence type="ECO:0000259" key="4">
    <source>
        <dbReference type="SMART" id="SM00893"/>
    </source>
</evidence>
<keyword evidence="3" id="KW-0285">Flavoprotein</keyword>
<dbReference type="CDD" id="cd01715">
    <property type="entry name" value="ETF_alpha"/>
    <property type="match status" value="1"/>
</dbReference>
<dbReference type="SUPFAM" id="SSF52467">
    <property type="entry name" value="DHS-like NAD/FAD-binding domain"/>
    <property type="match status" value="1"/>
</dbReference>
<dbReference type="InterPro" id="IPR014730">
    <property type="entry name" value="ETF_a/b_N"/>
</dbReference>
<accession>A0A419EYP1</accession>
<organism evidence="5 6">
    <name type="scientific">Candidatus Abyssobacteria bacterium SURF_17</name>
    <dbReference type="NCBI Taxonomy" id="2093361"/>
    <lineage>
        <taxon>Bacteria</taxon>
        <taxon>Pseudomonadati</taxon>
        <taxon>Candidatus Hydrogenedentota</taxon>
        <taxon>Candidatus Abyssobacteria</taxon>
    </lineage>
</organism>
<keyword evidence="3" id="KW-0274">FAD</keyword>
<feature type="binding site" evidence="3">
    <location>
        <begin position="272"/>
        <end position="276"/>
    </location>
    <ligand>
        <name>FAD</name>
        <dbReference type="ChEBI" id="CHEBI:57692"/>
    </ligand>
</feature>
<proteinExistence type="inferred from homology"/>
<reference evidence="5 6" key="1">
    <citation type="journal article" date="2017" name="ISME J.">
        <title>Energy and carbon metabolisms in a deep terrestrial subsurface fluid microbial community.</title>
        <authorList>
            <person name="Momper L."/>
            <person name="Jungbluth S.P."/>
            <person name="Lee M.D."/>
            <person name="Amend J.P."/>
        </authorList>
    </citation>
    <scope>NUCLEOTIDE SEQUENCE [LARGE SCALE GENOMIC DNA]</scope>
    <source>
        <strain evidence="5">SURF_17</strain>
    </source>
</reference>
<dbReference type="Proteomes" id="UP000285961">
    <property type="component" value="Unassembled WGS sequence"/>
</dbReference>
<dbReference type="PIRSF" id="PIRSF000089">
    <property type="entry name" value="Electra_flavoP_a"/>
    <property type="match status" value="1"/>
</dbReference>
<sequence>MPCGVRLRGSHLVSECKGVLVVGEKDTVRETLSKATRGVVSVGRRLADGLSEHLSAVFIGDNVKDPAEQSIRCGCDRAYLAEHGSLCEYDPDLYLPVLQKLSEDIKPRVVLAPHTALMQDLFPRLAYRLKTCVVTDCIHVELDDRGAALLMTKPIYGGNALAVYRCSSSPHMATIRTHTGLSAAPAVDNQGEVVRLDVDTDLHFCRMKVTNRIREELNGVKLEEAEVVVSGGRGIGGTDGFEHLRELAMILNGALGASRPPCDLGWVSSLAQVGLTGKMVAPNVYFAVGISGSMQHLTGMYESRCIVAINKDATANIFKFADYGIVGDYRAVLPPFIENMKELLERKV</sequence>
<evidence type="ECO:0000256" key="3">
    <source>
        <dbReference type="PIRSR" id="PIRSR000089-1"/>
    </source>
</evidence>
<feature type="binding site" evidence="3">
    <location>
        <begin position="258"/>
        <end position="259"/>
    </location>
    <ligand>
        <name>FAD</name>
        <dbReference type="ChEBI" id="CHEBI:57692"/>
    </ligand>
</feature>
<dbReference type="SMART" id="SM00893">
    <property type="entry name" value="ETF"/>
    <property type="match status" value="1"/>
</dbReference>
<name>A0A419EYP1_9BACT</name>
<feature type="binding site" evidence="3">
    <location>
        <begin position="289"/>
        <end position="296"/>
    </location>
    <ligand>
        <name>FAD</name>
        <dbReference type="ChEBI" id="CHEBI:57692"/>
    </ligand>
</feature>
<dbReference type="GO" id="GO:0033539">
    <property type="term" value="P:fatty acid beta-oxidation using acyl-CoA dehydrogenase"/>
    <property type="evidence" value="ECO:0007669"/>
    <property type="project" value="TreeGrafter"/>
</dbReference>
<dbReference type="InterPro" id="IPR014729">
    <property type="entry name" value="Rossmann-like_a/b/a_fold"/>
</dbReference>
<keyword evidence="2" id="KW-0249">Electron transport</keyword>
<dbReference type="Pfam" id="PF01012">
    <property type="entry name" value="ETF"/>
    <property type="match status" value="1"/>
</dbReference>
<dbReference type="AlphaFoldDB" id="A0A419EYP1"/>
<evidence type="ECO:0000256" key="2">
    <source>
        <dbReference type="ARBA" id="ARBA00022982"/>
    </source>
</evidence>
<comment type="caution">
    <text evidence="5">The sequence shown here is derived from an EMBL/GenBank/DDBJ whole genome shotgun (WGS) entry which is preliminary data.</text>
</comment>
<dbReference type="GO" id="GO:0050660">
    <property type="term" value="F:flavin adenine dinucleotide binding"/>
    <property type="evidence" value="ECO:0007669"/>
    <property type="project" value="InterPro"/>
</dbReference>
<dbReference type="InterPro" id="IPR029035">
    <property type="entry name" value="DHS-like_NAD/FAD-binding_dom"/>
</dbReference>
<dbReference type="PANTHER" id="PTHR43153:SF1">
    <property type="entry name" value="ELECTRON TRANSFER FLAVOPROTEIN SUBUNIT ALPHA, MITOCHONDRIAL"/>
    <property type="match status" value="1"/>
</dbReference>
<feature type="binding site" evidence="3">
    <location>
        <position position="233"/>
    </location>
    <ligand>
        <name>FAD</name>
        <dbReference type="ChEBI" id="CHEBI:57692"/>
    </ligand>
</feature>
<dbReference type="Gene3D" id="3.40.50.620">
    <property type="entry name" value="HUPs"/>
    <property type="match status" value="1"/>
</dbReference>
<feature type="domain" description="Electron transfer flavoprotein alpha/beta-subunit N-terminal" evidence="4">
    <location>
        <begin position="19"/>
        <end position="209"/>
    </location>
</feature>
<dbReference type="InterPro" id="IPR001308">
    <property type="entry name" value="ETF_a/FixB"/>
</dbReference>
<evidence type="ECO:0000256" key="1">
    <source>
        <dbReference type="ARBA" id="ARBA00005817"/>
    </source>
</evidence>
<dbReference type="Gene3D" id="3.40.50.1220">
    <property type="entry name" value="TPP-binding domain"/>
    <property type="match status" value="1"/>
</dbReference>
<dbReference type="SUPFAM" id="SSF52402">
    <property type="entry name" value="Adenine nucleotide alpha hydrolases-like"/>
    <property type="match status" value="1"/>
</dbReference>
<feature type="binding site" evidence="3">
    <location>
        <position position="310"/>
    </location>
    <ligand>
        <name>FAD</name>
        <dbReference type="ChEBI" id="CHEBI:57692"/>
    </ligand>
</feature>
<keyword evidence="2" id="KW-0813">Transport</keyword>
<dbReference type="EMBL" id="QZKI01000071">
    <property type="protein sequence ID" value="RJP70294.1"/>
    <property type="molecule type" value="Genomic_DNA"/>
</dbReference>
<gene>
    <name evidence="5" type="ORF">C4532_09360</name>
</gene>
<dbReference type="Pfam" id="PF00766">
    <property type="entry name" value="ETF_alpha"/>
    <property type="match status" value="1"/>
</dbReference>
<comment type="similarity">
    <text evidence="1">Belongs to the ETF alpha-subunit/FixB family.</text>
</comment>